<sequence>MNWPTTILCGAAGGLVVEMVAFLANLNVYRQARRRARAAKKIAPSWNRYFDPGPDAAAAVTRLLLGALAGAVLHGQVTTVLAAVAAGAAAPALFTQLGTVQSMRELTELTDQSSE</sequence>
<evidence type="ECO:0000256" key="1">
    <source>
        <dbReference type="SAM" id="Phobius"/>
    </source>
</evidence>
<proteinExistence type="predicted"/>
<accession>A0A231GV43</accession>
<dbReference type="RefSeq" id="WP_094028136.1">
    <property type="nucleotide sequence ID" value="NZ_NGAF01000031.1"/>
</dbReference>
<gene>
    <name evidence="2" type="ORF">B7C42_07439</name>
</gene>
<keyword evidence="1" id="KW-1133">Transmembrane helix</keyword>
<dbReference type="EMBL" id="NGAF01000031">
    <property type="protein sequence ID" value="OXR40500.1"/>
    <property type="molecule type" value="Genomic_DNA"/>
</dbReference>
<keyword evidence="1" id="KW-0472">Membrane</keyword>
<protein>
    <submittedName>
        <fullName evidence="2">Uncharacterized protein</fullName>
    </submittedName>
</protein>
<feature type="transmembrane region" description="Helical" evidence="1">
    <location>
        <begin position="6"/>
        <end position="28"/>
    </location>
</feature>
<comment type="caution">
    <text evidence="2">The sequence shown here is derived from an EMBL/GenBank/DDBJ whole genome shotgun (WGS) entry which is preliminary data.</text>
</comment>
<keyword evidence="1" id="KW-0812">Transmembrane</keyword>
<organism evidence="2 3">
    <name type="scientific">Nocardia cerradoensis</name>
    <dbReference type="NCBI Taxonomy" id="85688"/>
    <lineage>
        <taxon>Bacteria</taxon>
        <taxon>Bacillati</taxon>
        <taxon>Actinomycetota</taxon>
        <taxon>Actinomycetes</taxon>
        <taxon>Mycobacteriales</taxon>
        <taxon>Nocardiaceae</taxon>
        <taxon>Nocardia</taxon>
    </lineage>
</organism>
<keyword evidence="3" id="KW-1185">Reference proteome</keyword>
<dbReference type="AlphaFoldDB" id="A0A231GV43"/>
<reference evidence="2 3" key="1">
    <citation type="submission" date="2017-07" db="EMBL/GenBank/DDBJ databases">
        <title>First draft Genome Sequence of Nocardia cerradoensis isolated from human infection.</title>
        <authorList>
            <person name="Carrasco G."/>
        </authorList>
    </citation>
    <scope>NUCLEOTIDE SEQUENCE [LARGE SCALE GENOMIC DNA]</scope>
    <source>
        <strain evidence="2 3">CNM20130759</strain>
    </source>
</reference>
<name>A0A231GV43_9NOCA</name>
<evidence type="ECO:0000313" key="3">
    <source>
        <dbReference type="Proteomes" id="UP000215506"/>
    </source>
</evidence>
<dbReference type="Proteomes" id="UP000215506">
    <property type="component" value="Unassembled WGS sequence"/>
</dbReference>
<evidence type="ECO:0000313" key="2">
    <source>
        <dbReference type="EMBL" id="OXR40500.1"/>
    </source>
</evidence>